<evidence type="ECO:0000313" key="5">
    <source>
        <dbReference type="Proteomes" id="UP000050502"/>
    </source>
</evidence>
<dbReference type="InParanoid" id="A0A0M8K6X1"/>
<gene>
    <name evidence="2" type="ORF">ARMA_0142</name>
    <name evidence="3" type="ORF">SE16_07380</name>
</gene>
<dbReference type="AlphaFoldDB" id="A0A0M8K6X1"/>
<dbReference type="PANTHER" id="PTHR43798">
    <property type="entry name" value="MONOACYLGLYCEROL LIPASE"/>
    <property type="match status" value="1"/>
</dbReference>
<name>A0A0M8K6X1_9CHLR</name>
<dbReference type="Gene3D" id="3.40.50.1820">
    <property type="entry name" value="alpha/beta hydrolase"/>
    <property type="match status" value="1"/>
</dbReference>
<dbReference type="Proteomes" id="UP000050502">
    <property type="component" value="Unassembled WGS sequence"/>
</dbReference>
<dbReference type="InterPro" id="IPR050266">
    <property type="entry name" value="AB_hydrolase_sf"/>
</dbReference>
<dbReference type="STRING" id="872965.SE16_07380"/>
<protein>
    <recommendedName>
        <fullName evidence="1">AB hydrolase-1 domain-containing protein</fullName>
    </recommendedName>
</protein>
<keyword evidence="4" id="KW-1185">Reference proteome</keyword>
<evidence type="ECO:0000259" key="1">
    <source>
        <dbReference type="Pfam" id="PF00561"/>
    </source>
</evidence>
<dbReference type="FunCoup" id="A0A0M8K6X1">
    <property type="interactions" value="247"/>
</dbReference>
<dbReference type="EMBL" id="LGKN01000004">
    <property type="protein sequence ID" value="KPL88579.1"/>
    <property type="molecule type" value="Genomic_DNA"/>
</dbReference>
<dbReference type="InterPro" id="IPR000073">
    <property type="entry name" value="AB_hydrolase_1"/>
</dbReference>
<evidence type="ECO:0000313" key="3">
    <source>
        <dbReference type="EMBL" id="KPL88579.1"/>
    </source>
</evidence>
<dbReference type="Pfam" id="PF00561">
    <property type="entry name" value="Abhydrolase_1"/>
    <property type="match status" value="1"/>
</dbReference>
<feature type="domain" description="AB hydrolase-1" evidence="1">
    <location>
        <begin position="23"/>
        <end position="249"/>
    </location>
</feature>
<sequence length="271" mass="30731">MPLFEQNGIRLFYEVHGNPEAEPVLLLHGLGASRDMWRLQVEAWRSRYFLIVPDLPGHGDSPPLRAPITIAEMADQVAALVRHLGVGPVHGVGLSMGGMVAQEFALRHPDLVRDLVLVNTFARLPRPRSLRDRLRLWWRSWLLRVAPMRVYARQVARRMFPKPEQAALRTQAAALIARNDRRSVAYAWRAILAFDTFDRLPTLRVPTLVIHGEEDTTVPYVLCQQLAQRIPNARLKTIANSGHATPIDSPNRFNQTVESFWRGEQPGVQLA</sequence>
<evidence type="ECO:0000313" key="2">
    <source>
        <dbReference type="EMBL" id="GAP61719.1"/>
    </source>
</evidence>
<proteinExistence type="predicted"/>
<organism evidence="2 4">
    <name type="scientific">Ardenticatena maritima</name>
    <dbReference type="NCBI Taxonomy" id="872965"/>
    <lineage>
        <taxon>Bacteria</taxon>
        <taxon>Bacillati</taxon>
        <taxon>Chloroflexota</taxon>
        <taxon>Ardenticatenia</taxon>
        <taxon>Ardenticatenales</taxon>
        <taxon>Ardenticatenaceae</taxon>
        <taxon>Ardenticatena</taxon>
    </lineage>
</organism>
<dbReference type="EMBL" id="BBZA01000009">
    <property type="protein sequence ID" value="GAP61719.1"/>
    <property type="molecule type" value="Genomic_DNA"/>
</dbReference>
<accession>A0A0M8K6X1</accession>
<dbReference type="SUPFAM" id="SSF53474">
    <property type="entry name" value="alpha/beta-Hydrolases"/>
    <property type="match status" value="1"/>
</dbReference>
<evidence type="ECO:0000313" key="4">
    <source>
        <dbReference type="Proteomes" id="UP000037784"/>
    </source>
</evidence>
<dbReference type="PRINTS" id="PR00111">
    <property type="entry name" value="ABHYDROLASE"/>
</dbReference>
<reference evidence="4" key="3">
    <citation type="submission" date="2015-08" db="EMBL/GenBank/DDBJ databases">
        <title>Draft Genome Sequence of a Heterotrophic Facultative Anaerobic Bacterium Ardenticatena maritima Strain 110S.</title>
        <authorList>
            <person name="Kawaichi S."/>
            <person name="Yoshida T."/>
            <person name="Sako Y."/>
            <person name="Nakamura R."/>
        </authorList>
    </citation>
    <scope>NUCLEOTIDE SEQUENCE [LARGE SCALE GENOMIC DNA]</scope>
    <source>
        <strain evidence="4">110S</strain>
    </source>
</reference>
<reference evidence="2 4" key="1">
    <citation type="journal article" date="2015" name="Genome Announc.">
        <title>Draft Genome Sequence of a Heterotrophic Facultative Anaerobic Thermophilic Bacterium, Ardenticatena maritima Strain 110ST.</title>
        <authorList>
            <person name="Kawaichi S."/>
            <person name="Yoshida T."/>
            <person name="Sako Y."/>
            <person name="Nakamura R."/>
        </authorList>
    </citation>
    <scope>NUCLEOTIDE SEQUENCE [LARGE SCALE GENOMIC DNA]</scope>
    <source>
        <strain evidence="2 4">110S</strain>
    </source>
</reference>
<dbReference type="GO" id="GO:0016020">
    <property type="term" value="C:membrane"/>
    <property type="evidence" value="ECO:0007669"/>
    <property type="project" value="TreeGrafter"/>
</dbReference>
<dbReference type="OrthoDB" id="9808398at2"/>
<dbReference type="RefSeq" id="WP_054491668.1">
    <property type="nucleotide sequence ID" value="NZ_BBZA01000009.1"/>
</dbReference>
<dbReference type="PANTHER" id="PTHR43798:SF33">
    <property type="entry name" value="HYDROLASE, PUTATIVE (AFU_ORTHOLOGUE AFUA_2G14860)-RELATED"/>
    <property type="match status" value="1"/>
</dbReference>
<comment type="caution">
    <text evidence="2">The sequence shown here is derived from an EMBL/GenBank/DDBJ whole genome shotgun (WGS) entry which is preliminary data.</text>
</comment>
<dbReference type="Proteomes" id="UP000037784">
    <property type="component" value="Unassembled WGS sequence"/>
</dbReference>
<reference evidence="3 5" key="2">
    <citation type="submission" date="2015-07" db="EMBL/GenBank/DDBJ databases">
        <title>Whole genome sequence of Ardenticatena maritima DSM 23922.</title>
        <authorList>
            <person name="Hemp J."/>
            <person name="Ward L.M."/>
            <person name="Pace L.A."/>
            <person name="Fischer W.W."/>
        </authorList>
    </citation>
    <scope>NUCLEOTIDE SEQUENCE [LARGE SCALE GENOMIC DNA]</scope>
    <source>
        <strain evidence="3 5">110S</strain>
    </source>
</reference>
<dbReference type="InterPro" id="IPR029058">
    <property type="entry name" value="AB_hydrolase_fold"/>
</dbReference>